<accession>A0A4R8FI89</accession>
<proteinExistence type="predicted"/>
<feature type="compositionally biased region" description="Low complexity" evidence="1">
    <location>
        <begin position="212"/>
        <end position="233"/>
    </location>
</feature>
<gene>
    <name evidence="2" type="ORF">DFO67_13210</name>
</gene>
<name>A0A4R8FI89_9GAMM</name>
<comment type="caution">
    <text evidence="2">The sequence shown here is derived from an EMBL/GenBank/DDBJ whole genome shotgun (WGS) entry which is preliminary data.</text>
</comment>
<protein>
    <submittedName>
        <fullName evidence="2">Uncharacterized protein</fullName>
    </submittedName>
</protein>
<feature type="region of interest" description="Disordered" evidence="1">
    <location>
        <begin position="1"/>
        <end position="101"/>
    </location>
</feature>
<dbReference type="RefSeq" id="WP_134021330.1">
    <property type="nucleotide sequence ID" value="NZ_SOEC01000032.1"/>
</dbReference>
<feature type="region of interest" description="Disordered" evidence="1">
    <location>
        <begin position="301"/>
        <end position="336"/>
    </location>
</feature>
<organism evidence="2 3">
    <name type="scientific">Modicisalibacter xianhensis</name>
    <dbReference type="NCBI Taxonomy" id="442341"/>
    <lineage>
        <taxon>Bacteria</taxon>
        <taxon>Pseudomonadati</taxon>
        <taxon>Pseudomonadota</taxon>
        <taxon>Gammaproteobacteria</taxon>
        <taxon>Oceanospirillales</taxon>
        <taxon>Halomonadaceae</taxon>
        <taxon>Modicisalibacter</taxon>
    </lineage>
</organism>
<dbReference type="AlphaFoldDB" id="A0A4R8FI89"/>
<sequence length="336" mass="37907">MDQFEGQTESPAVDHEQYEGATAEAEQADASGVSPTPEGDESFNAMDIINQMTSREGDEGAEPPAAEASEESESEDEEETTEEEQEEQDKDLPFHKHPRFQEVIAQKNEFKGLAEQREQELNGFKSEVQELFSGLDQQEVMDALEIARLMKSDPQAAFEKLTPVYSRAASLNGHILPDDLQQEVDSGYMTQERAQELARYRAQQEFQQSRDQASQKQRSEQEQQGQQDQVMQEATQGLEALEANWKKGDPDYEVKQGPIFDRFAVLMQQRMAEGQPLKSQQEVLDLAEKAKQEVEQRFAALRPKKKPVKQIRSTSPGATAKAKPQSVMDIINQHTS</sequence>
<dbReference type="EMBL" id="SOEC01000032">
    <property type="protein sequence ID" value="TDX21891.1"/>
    <property type="molecule type" value="Genomic_DNA"/>
</dbReference>
<evidence type="ECO:0000313" key="2">
    <source>
        <dbReference type="EMBL" id="TDX21891.1"/>
    </source>
</evidence>
<reference evidence="2 3" key="1">
    <citation type="submission" date="2019-03" db="EMBL/GenBank/DDBJ databases">
        <title>Freshwater and sediment microbial communities from various areas in North America, analyzing microbe dynamics in response to fracking.</title>
        <authorList>
            <person name="Lamendella R."/>
        </authorList>
    </citation>
    <scope>NUCLEOTIDE SEQUENCE [LARGE SCALE GENOMIC DNA]</scope>
    <source>
        <strain evidence="2 3">6_TX</strain>
    </source>
</reference>
<feature type="region of interest" description="Disordered" evidence="1">
    <location>
        <begin position="184"/>
        <end position="252"/>
    </location>
</feature>
<feature type="compositionally biased region" description="Acidic residues" evidence="1">
    <location>
        <begin position="68"/>
        <end position="89"/>
    </location>
</feature>
<feature type="compositionally biased region" description="Polar residues" evidence="1">
    <location>
        <begin position="1"/>
        <end position="10"/>
    </location>
</feature>
<evidence type="ECO:0000313" key="3">
    <source>
        <dbReference type="Proteomes" id="UP000294489"/>
    </source>
</evidence>
<dbReference type="Proteomes" id="UP000294489">
    <property type="component" value="Unassembled WGS sequence"/>
</dbReference>
<evidence type="ECO:0000256" key="1">
    <source>
        <dbReference type="SAM" id="MobiDB-lite"/>
    </source>
</evidence>